<dbReference type="STRING" id="237018.SAMN04489723_11011"/>
<dbReference type="EMBL" id="FOKK01000010">
    <property type="protein sequence ID" value="SFB42973.1"/>
    <property type="molecule type" value="Genomic_DNA"/>
</dbReference>
<organism evidence="1 2">
    <name type="scientific">Algoriphagus aquimarinus</name>
    <dbReference type="NCBI Taxonomy" id="237018"/>
    <lineage>
        <taxon>Bacteria</taxon>
        <taxon>Pseudomonadati</taxon>
        <taxon>Bacteroidota</taxon>
        <taxon>Cytophagia</taxon>
        <taxon>Cytophagales</taxon>
        <taxon>Cyclobacteriaceae</taxon>
        <taxon>Algoriphagus</taxon>
    </lineage>
</organism>
<dbReference type="AlphaFoldDB" id="A0A1I1B366"/>
<sequence length="94" mass="11723">MKEFKNKKTQQLFDFWISQHPESYHPFDMERMYNFIFSMFMDDEYLGEDELYIALKENKNWHDEYAQKISTKLSYKIDDIMGFLRFLRENKKLN</sequence>
<evidence type="ECO:0000313" key="2">
    <source>
        <dbReference type="Proteomes" id="UP000198790"/>
    </source>
</evidence>
<evidence type="ECO:0000313" key="1">
    <source>
        <dbReference type="EMBL" id="SFB42973.1"/>
    </source>
</evidence>
<keyword evidence="2" id="KW-1185">Reference proteome</keyword>
<dbReference type="OrthoDB" id="9998361at2"/>
<accession>A0A1I1B366</accession>
<dbReference type="RefSeq" id="WP_092898315.1">
    <property type="nucleotide sequence ID" value="NZ_FOKK01000010.1"/>
</dbReference>
<protein>
    <submittedName>
        <fullName evidence="1">Uncharacterized protein</fullName>
    </submittedName>
</protein>
<dbReference type="Proteomes" id="UP000198790">
    <property type="component" value="Unassembled WGS sequence"/>
</dbReference>
<reference evidence="1 2" key="1">
    <citation type="submission" date="2016-10" db="EMBL/GenBank/DDBJ databases">
        <authorList>
            <person name="de Groot N.N."/>
        </authorList>
    </citation>
    <scope>NUCLEOTIDE SEQUENCE [LARGE SCALE GENOMIC DNA]</scope>
    <source>
        <strain evidence="1 2">DSM 23399</strain>
    </source>
</reference>
<gene>
    <name evidence="1" type="ORF">SAMN04489723_11011</name>
</gene>
<name>A0A1I1B366_9BACT</name>
<proteinExistence type="predicted"/>